<dbReference type="EMBL" id="CAJMWT010001479">
    <property type="protein sequence ID" value="CAE6404413.1"/>
    <property type="molecule type" value="Genomic_DNA"/>
</dbReference>
<protein>
    <recommendedName>
        <fullName evidence="3">CN hydrolase domain-containing protein</fullName>
    </recommendedName>
</protein>
<dbReference type="Gene3D" id="3.60.110.10">
    <property type="entry name" value="Carbon-nitrogen hydrolase"/>
    <property type="match status" value="1"/>
</dbReference>
<feature type="non-terminal residue" evidence="4">
    <location>
        <position position="199"/>
    </location>
</feature>
<dbReference type="PANTHER" id="PTHR46044">
    <property type="entry name" value="NITRILASE"/>
    <property type="match status" value="1"/>
</dbReference>
<dbReference type="PROSITE" id="PS50263">
    <property type="entry name" value="CN_HYDROLASE"/>
    <property type="match status" value="1"/>
</dbReference>
<dbReference type="AlphaFoldDB" id="A0A8H3A7G3"/>
<organism evidence="4 5">
    <name type="scientific">Rhizoctonia solani</name>
    <dbReference type="NCBI Taxonomy" id="456999"/>
    <lineage>
        <taxon>Eukaryota</taxon>
        <taxon>Fungi</taxon>
        <taxon>Dikarya</taxon>
        <taxon>Basidiomycota</taxon>
        <taxon>Agaricomycotina</taxon>
        <taxon>Agaricomycetes</taxon>
        <taxon>Cantharellales</taxon>
        <taxon>Ceratobasidiaceae</taxon>
        <taxon>Rhizoctonia</taxon>
    </lineage>
</organism>
<sequence>FSAALELGEVHFCCRSSFKPVASIAGVAGHFAEALTSFVGLTYFSLSVGTNHFRKCIHSNSATSTILNTPVNLTPFNADTRTFKVAAVQAERAWLDLEGSVNKTIKIINEGAANGAKTIGFPEAFIPDYPWTPWCRTLRLLLRAQGVPSKLALHYSEMQGIHDAGEASSRMTQMVAMEGSAFGIVGCQVVSKEGAEKMK</sequence>
<dbReference type="Pfam" id="PF00795">
    <property type="entry name" value="CN_hydrolase"/>
    <property type="match status" value="1"/>
</dbReference>
<dbReference type="PANTHER" id="PTHR46044:SF14">
    <property type="entry name" value="ARYLACETONITRILASE"/>
    <property type="match status" value="1"/>
</dbReference>
<comment type="similarity">
    <text evidence="1">Belongs to the carbon-nitrogen hydrolase superfamily. Nitrilase family.</text>
</comment>
<keyword evidence="2" id="KW-0378">Hydrolase</keyword>
<name>A0A8H3A7G3_9AGAM</name>
<reference evidence="4" key="1">
    <citation type="submission" date="2021-01" db="EMBL/GenBank/DDBJ databases">
        <authorList>
            <person name="Kaushik A."/>
        </authorList>
    </citation>
    <scope>NUCLEOTIDE SEQUENCE</scope>
    <source>
        <strain evidence="4">AG2-2IIIB</strain>
    </source>
</reference>
<dbReference type="SUPFAM" id="SSF56317">
    <property type="entry name" value="Carbon-nitrogen hydrolase"/>
    <property type="match status" value="1"/>
</dbReference>
<feature type="domain" description="CN hydrolase" evidence="3">
    <location>
        <begin position="83"/>
        <end position="199"/>
    </location>
</feature>
<dbReference type="GO" id="GO:0016787">
    <property type="term" value="F:hydrolase activity"/>
    <property type="evidence" value="ECO:0007669"/>
    <property type="project" value="UniProtKB-KW"/>
</dbReference>
<dbReference type="InterPro" id="IPR003010">
    <property type="entry name" value="C-N_Hydrolase"/>
</dbReference>
<dbReference type="Proteomes" id="UP000663843">
    <property type="component" value="Unassembled WGS sequence"/>
</dbReference>
<evidence type="ECO:0000313" key="4">
    <source>
        <dbReference type="EMBL" id="CAE6404413.1"/>
    </source>
</evidence>
<evidence type="ECO:0000256" key="1">
    <source>
        <dbReference type="ARBA" id="ARBA00008129"/>
    </source>
</evidence>
<gene>
    <name evidence="4" type="ORF">RDB_LOCUS38537</name>
</gene>
<evidence type="ECO:0000313" key="5">
    <source>
        <dbReference type="Proteomes" id="UP000663843"/>
    </source>
</evidence>
<evidence type="ECO:0000256" key="2">
    <source>
        <dbReference type="ARBA" id="ARBA00022801"/>
    </source>
</evidence>
<proteinExistence type="inferred from homology"/>
<evidence type="ECO:0000259" key="3">
    <source>
        <dbReference type="PROSITE" id="PS50263"/>
    </source>
</evidence>
<dbReference type="InterPro" id="IPR036526">
    <property type="entry name" value="C-N_Hydrolase_sf"/>
</dbReference>
<accession>A0A8H3A7G3</accession>
<comment type="caution">
    <text evidence="4">The sequence shown here is derived from an EMBL/GenBank/DDBJ whole genome shotgun (WGS) entry which is preliminary data.</text>
</comment>
<feature type="non-terminal residue" evidence="4">
    <location>
        <position position="1"/>
    </location>
</feature>
<dbReference type="InterPro" id="IPR044149">
    <property type="entry name" value="Nitrilases_CHs"/>
</dbReference>